<dbReference type="EMBL" id="JABEXW010000342">
    <property type="protein sequence ID" value="KAF4965553.1"/>
    <property type="molecule type" value="Genomic_DNA"/>
</dbReference>
<gene>
    <name evidence="2" type="ORF">FSARC_6661</name>
</gene>
<evidence type="ECO:0000259" key="1">
    <source>
        <dbReference type="Pfam" id="PF05551"/>
    </source>
</evidence>
<reference evidence="2" key="1">
    <citation type="journal article" date="2020" name="BMC Genomics">
        <title>Correction to: Identification and distribution of gene clusters required for synthesis of sphingolipid metabolism inhibitors in diverse species of the filamentous fungus Fusarium.</title>
        <authorList>
            <person name="Kim H.S."/>
            <person name="Lohmar J.M."/>
            <person name="Busman M."/>
            <person name="Brown D.W."/>
            <person name="Naumann T.A."/>
            <person name="Divon H.H."/>
            <person name="Lysoe E."/>
            <person name="Uhlig S."/>
            <person name="Proctor R.H."/>
        </authorList>
    </citation>
    <scope>NUCLEOTIDE SEQUENCE</scope>
    <source>
        <strain evidence="2">NRRL 20472</strain>
    </source>
</reference>
<protein>
    <recommendedName>
        <fullName evidence="1">Zinc-binding loop region of homing endonuclease domain-containing protein</fullName>
    </recommendedName>
</protein>
<dbReference type="Proteomes" id="UP000622797">
    <property type="component" value="Unassembled WGS sequence"/>
</dbReference>
<comment type="caution">
    <text evidence="2">The sequence shown here is derived from an EMBL/GenBank/DDBJ whole genome shotgun (WGS) entry which is preliminary data.</text>
</comment>
<dbReference type="Pfam" id="PF05551">
    <property type="entry name" value="zf-His_Me_endon"/>
    <property type="match status" value="1"/>
</dbReference>
<feature type="domain" description="Zinc-binding loop region of homing endonuclease" evidence="1">
    <location>
        <begin position="138"/>
        <end position="204"/>
    </location>
</feature>
<dbReference type="GO" id="GO:0004519">
    <property type="term" value="F:endonuclease activity"/>
    <property type="evidence" value="ECO:0007669"/>
    <property type="project" value="InterPro"/>
</dbReference>
<evidence type="ECO:0000313" key="3">
    <source>
        <dbReference type="Proteomes" id="UP000622797"/>
    </source>
</evidence>
<sequence>MHFVTLLRKENFIQASLFSQLINQLRNATDEKFFDILDDTSASYNKRKTALGADFHSDQIATHATESQCFTGIYDIFPDANATQGLQIFLSMENRHTWALYNIFNIEYKGLYTAILNPCREGFYFTQRLNVEEFLHLSSGHYEVSHLCNMHRCINPLHMTVETHRENVSRSRCFNNTADHYPAHDVERYCTEHHPPCLLQLAAMPALSRILDEYEMTNPLPNDLPPLSVAQPLIETPIISGNVRAYVWRRTSIHVKRGFGVL</sequence>
<dbReference type="Gene3D" id="3.90.75.10">
    <property type="entry name" value="Homing Intron 3 (I-ppo) Encoded Endonuclease, Chain A"/>
    <property type="match status" value="1"/>
</dbReference>
<dbReference type="SUPFAM" id="SSF54060">
    <property type="entry name" value="His-Me finger endonucleases"/>
    <property type="match status" value="1"/>
</dbReference>
<proteinExistence type="predicted"/>
<evidence type="ECO:0000313" key="2">
    <source>
        <dbReference type="EMBL" id="KAF4965553.1"/>
    </source>
</evidence>
<dbReference type="InterPro" id="IPR008704">
    <property type="entry name" value="Endonuclease_Zinc-binding_loop"/>
</dbReference>
<organism evidence="2 3">
    <name type="scientific">Fusarium sarcochroum</name>
    <dbReference type="NCBI Taxonomy" id="1208366"/>
    <lineage>
        <taxon>Eukaryota</taxon>
        <taxon>Fungi</taxon>
        <taxon>Dikarya</taxon>
        <taxon>Ascomycota</taxon>
        <taxon>Pezizomycotina</taxon>
        <taxon>Sordariomycetes</taxon>
        <taxon>Hypocreomycetidae</taxon>
        <taxon>Hypocreales</taxon>
        <taxon>Nectriaceae</taxon>
        <taxon>Fusarium</taxon>
        <taxon>Fusarium lateritium species complex</taxon>
    </lineage>
</organism>
<dbReference type="OrthoDB" id="5103295at2759"/>
<dbReference type="AlphaFoldDB" id="A0A8H4X856"/>
<name>A0A8H4X856_9HYPO</name>
<dbReference type="InterPro" id="IPR044925">
    <property type="entry name" value="His-Me_finger_sf"/>
</dbReference>
<reference evidence="2" key="2">
    <citation type="submission" date="2020-05" db="EMBL/GenBank/DDBJ databases">
        <authorList>
            <person name="Kim H.-S."/>
            <person name="Proctor R.H."/>
            <person name="Brown D.W."/>
        </authorList>
    </citation>
    <scope>NUCLEOTIDE SEQUENCE</scope>
    <source>
        <strain evidence="2">NRRL 20472</strain>
    </source>
</reference>
<keyword evidence="3" id="KW-1185">Reference proteome</keyword>
<accession>A0A8H4X856</accession>
<dbReference type="InterPro" id="IPR044930">
    <property type="entry name" value="Homing_endonuclease_His-Me"/>
</dbReference>